<evidence type="ECO:0000313" key="3">
    <source>
        <dbReference type="Proteomes" id="UP001589943"/>
    </source>
</evidence>
<dbReference type="RefSeq" id="WP_379481593.1">
    <property type="nucleotide sequence ID" value="NZ_JBHLTL010000006.1"/>
</dbReference>
<accession>A0ABV6PJX7</accession>
<gene>
    <name evidence="2" type="ORF">ACFFF7_12030</name>
</gene>
<name>A0ABV6PJX7_9SPHN</name>
<keyword evidence="3" id="KW-1185">Reference proteome</keyword>
<dbReference type="PROSITE" id="PS51257">
    <property type="entry name" value="PROKAR_LIPOPROTEIN"/>
    <property type="match status" value="1"/>
</dbReference>
<comment type="caution">
    <text evidence="2">The sequence shown here is derived from an EMBL/GenBank/DDBJ whole genome shotgun (WGS) entry which is preliminary data.</text>
</comment>
<dbReference type="EMBL" id="JBHLTL010000006">
    <property type="protein sequence ID" value="MFC0590146.1"/>
    <property type="molecule type" value="Genomic_DNA"/>
</dbReference>
<protein>
    <submittedName>
        <fullName evidence="2">Uncharacterized protein</fullName>
    </submittedName>
</protein>
<organism evidence="2 3">
    <name type="scientific">Novosphingobium aquiterrae</name>
    <dbReference type="NCBI Taxonomy" id="624388"/>
    <lineage>
        <taxon>Bacteria</taxon>
        <taxon>Pseudomonadati</taxon>
        <taxon>Pseudomonadota</taxon>
        <taxon>Alphaproteobacteria</taxon>
        <taxon>Sphingomonadales</taxon>
        <taxon>Sphingomonadaceae</taxon>
        <taxon>Novosphingobium</taxon>
    </lineage>
</organism>
<reference evidence="2 3" key="1">
    <citation type="submission" date="2024-09" db="EMBL/GenBank/DDBJ databases">
        <authorList>
            <person name="Sun Q."/>
            <person name="Mori K."/>
        </authorList>
    </citation>
    <scope>NUCLEOTIDE SEQUENCE [LARGE SCALE GENOMIC DNA]</scope>
    <source>
        <strain evidence="2 3">NCAIM B.02537</strain>
    </source>
</reference>
<keyword evidence="1" id="KW-0732">Signal</keyword>
<sequence>MLTSKKHGARFAMAIDRSSMCALILAGCAMATVSPTSAGEAKPEKRDIPADYSTVTCSNEASARAMISDYYRPNDNGAFDVYRFFDGLKVTGCQQAGGPIVIEEVLARKRVGATHQILYRGSRSTGATVFGLVDEEGNNRAPRNAFERWIATYATGGFLNPDPQKSPAQKPSYLCPTPQAAQKVISAIPAVQQPGVMNAPQVSAKLAALNANGCTIASGRFEVIAVHGSVFISLGYESGETWTALTALDSHRRVVGILHDDDLMTDWN</sequence>
<evidence type="ECO:0000313" key="2">
    <source>
        <dbReference type="EMBL" id="MFC0590146.1"/>
    </source>
</evidence>
<evidence type="ECO:0000256" key="1">
    <source>
        <dbReference type="SAM" id="SignalP"/>
    </source>
</evidence>
<feature type="signal peptide" evidence="1">
    <location>
        <begin position="1"/>
        <end position="38"/>
    </location>
</feature>
<feature type="chain" id="PRO_5046633801" evidence="1">
    <location>
        <begin position="39"/>
        <end position="268"/>
    </location>
</feature>
<proteinExistence type="predicted"/>
<dbReference type="Proteomes" id="UP001589943">
    <property type="component" value="Unassembled WGS sequence"/>
</dbReference>